<accession>A0A087SIS4</accession>
<dbReference type="AlphaFoldDB" id="A0A087SIS4"/>
<organism evidence="1 2">
    <name type="scientific">Auxenochlorella protothecoides</name>
    <name type="common">Green microalga</name>
    <name type="synonym">Chlorella protothecoides</name>
    <dbReference type="NCBI Taxonomy" id="3075"/>
    <lineage>
        <taxon>Eukaryota</taxon>
        <taxon>Viridiplantae</taxon>
        <taxon>Chlorophyta</taxon>
        <taxon>core chlorophytes</taxon>
        <taxon>Trebouxiophyceae</taxon>
        <taxon>Chlorellales</taxon>
        <taxon>Chlorellaceae</taxon>
        <taxon>Auxenochlorella</taxon>
    </lineage>
</organism>
<proteinExistence type="predicted"/>
<dbReference type="KEGG" id="apro:F751_2470"/>
<sequence>MARLAATHLAQRGRRSSLRVWISPTLTSGSRHAFWRTSWRRGRVLGRGRRPPLPPWSRAA</sequence>
<name>A0A087SIS4_AUXPR</name>
<dbReference type="Proteomes" id="UP000028924">
    <property type="component" value="Unassembled WGS sequence"/>
</dbReference>
<evidence type="ECO:0000313" key="1">
    <source>
        <dbReference type="EMBL" id="KFM25628.1"/>
    </source>
</evidence>
<protein>
    <submittedName>
        <fullName evidence="1">Uncharacterized protein</fullName>
    </submittedName>
</protein>
<dbReference type="EMBL" id="KL662122">
    <property type="protein sequence ID" value="KFM25628.1"/>
    <property type="molecule type" value="Genomic_DNA"/>
</dbReference>
<evidence type="ECO:0000313" key="2">
    <source>
        <dbReference type="Proteomes" id="UP000028924"/>
    </source>
</evidence>
<reference evidence="1 2" key="1">
    <citation type="journal article" date="2014" name="BMC Genomics">
        <title>Oil accumulation mechanisms of the oleaginous microalga Chlorella protothecoides revealed through its genome, transcriptomes, and proteomes.</title>
        <authorList>
            <person name="Gao C."/>
            <person name="Wang Y."/>
            <person name="Shen Y."/>
            <person name="Yan D."/>
            <person name="He X."/>
            <person name="Dai J."/>
            <person name="Wu Q."/>
        </authorList>
    </citation>
    <scope>NUCLEOTIDE SEQUENCE [LARGE SCALE GENOMIC DNA]</scope>
    <source>
        <strain evidence="1 2">0710</strain>
    </source>
</reference>
<gene>
    <name evidence="1" type="ORF">F751_2470</name>
</gene>
<keyword evidence="2" id="KW-1185">Reference proteome</keyword>
<dbReference type="GeneID" id="23613861"/>
<dbReference type="RefSeq" id="XP_011398524.1">
    <property type="nucleotide sequence ID" value="XM_011400222.1"/>
</dbReference>